<proteinExistence type="predicted"/>
<dbReference type="OrthoDB" id="8293543at2"/>
<dbReference type="AlphaFoldDB" id="A0A2N3PR89"/>
<name>A0A2N3PR89_9PROT</name>
<comment type="caution">
    <text evidence="1">The sequence shown here is derived from an EMBL/GenBank/DDBJ whole genome shotgun (WGS) entry which is preliminary data.</text>
</comment>
<gene>
    <name evidence="1" type="ORF">CWS72_18915</name>
</gene>
<accession>A0A2N3PR89</accession>
<keyword evidence="2" id="KW-1185">Reference proteome</keyword>
<reference evidence="2" key="1">
    <citation type="submission" date="2017-12" db="EMBL/GenBank/DDBJ databases">
        <title>Draft genome sequence of Telmatospirillum siberiense 26-4b1T, an acidotolerant peatland alphaproteobacterium potentially involved in sulfur cycling.</title>
        <authorList>
            <person name="Hausmann B."/>
            <person name="Pjevac P."/>
            <person name="Schreck K."/>
            <person name="Herbold C.W."/>
            <person name="Daims H."/>
            <person name="Wagner M."/>
            <person name="Pester M."/>
            <person name="Loy A."/>
        </authorList>
    </citation>
    <scope>NUCLEOTIDE SEQUENCE [LARGE SCALE GENOMIC DNA]</scope>
    <source>
        <strain evidence="2">26-4b1</strain>
    </source>
</reference>
<dbReference type="Proteomes" id="UP000233293">
    <property type="component" value="Unassembled WGS sequence"/>
</dbReference>
<evidence type="ECO:0000313" key="2">
    <source>
        <dbReference type="Proteomes" id="UP000233293"/>
    </source>
</evidence>
<protein>
    <submittedName>
        <fullName evidence="1">Uncharacterized protein</fullName>
    </submittedName>
</protein>
<evidence type="ECO:0000313" key="1">
    <source>
        <dbReference type="EMBL" id="PKU22927.1"/>
    </source>
</evidence>
<dbReference type="EMBL" id="PIUM01000025">
    <property type="protein sequence ID" value="PKU22927.1"/>
    <property type="molecule type" value="Genomic_DNA"/>
</dbReference>
<dbReference type="RefSeq" id="WP_101252201.1">
    <property type="nucleotide sequence ID" value="NZ_PIUM01000025.1"/>
</dbReference>
<sequence length="469" mass="51595">MTSALGNLSVTLGKKLKASDDFLKGKHNLLAQFDSVDDLVTDETKVSDGDRAAIEHHILQLRAAIARTLWSQEFYIGRSLLDDYILHAAKTGGGNVPARVIAGLAAAGADRPGFVLYPLTGFGMEMPAIFAKESNLRSEAIFRTAGFAVSTQSNSFESAAASVQRMAHGLGIRQRIDKWDLRHFAYSARWFGKNPLMLVRITSFTGDMYENQFIYALKIRVAAAHLLMMHALSLEAVGQLERYRTSSFVNNFETLDIAHYLIGEAIRGRPISTRRVPMNVSPLELARLSDVSATLSTAALATSRMKRLLPQVTRALNTVERGYFLHVNIATKSKPENRLYRRLVTALDWFRQSFSARANESEAIVALAVAFETLLTDQYASAIAQRLRRRVGICMKGVPGLAGYQDSVQAVYYARSSIVHTGEPDHATDIQRAQVAFTRCFCAVAERLASWTPTANNAMGTLLGDVAGS</sequence>
<organism evidence="1 2">
    <name type="scientific">Telmatospirillum siberiense</name>
    <dbReference type="NCBI Taxonomy" id="382514"/>
    <lineage>
        <taxon>Bacteria</taxon>
        <taxon>Pseudomonadati</taxon>
        <taxon>Pseudomonadota</taxon>
        <taxon>Alphaproteobacteria</taxon>
        <taxon>Rhodospirillales</taxon>
        <taxon>Rhodospirillaceae</taxon>
        <taxon>Telmatospirillum</taxon>
    </lineage>
</organism>